<name>A0A1M8AB84_MALS4</name>
<dbReference type="EMBL" id="LT671827">
    <property type="protein sequence ID" value="SHO79699.1"/>
    <property type="molecule type" value="Genomic_DNA"/>
</dbReference>
<evidence type="ECO:0000313" key="2">
    <source>
        <dbReference type="Proteomes" id="UP000186303"/>
    </source>
</evidence>
<reference evidence="2" key="1">
    <citation type="journal article" date="2017" name="Nucleic Acids Res.">
        <title>Proteogenomics produces comprehensive and highly accurate protein-coding gene annotation in a complete genome assembly of Malassezia sympodialis.</title>
        <authorList>
            <person name="Zhu Y."/>
            <person name="Engstroem P.G."/>
            <person name="Tellgren-Roth C."/>
            <person name="Baudo C.D."/>
            <person name="Kennell J.C."/>
            <person name="Sun S."/>
            <person name="Billmyre R.B."/>
            <person name="Schroeder M.S."/>
            <person name="Andersson A."/>
            <person name="Holm T."/>
            <person name="Sigurgeirsson B."/>
            <person name="Wu G."/>
            <person name="Sankaranarayanan S.R."/>
            <person name="Siddharthan R."/>
            <person name="Sanyal K."/>
            <person name="Lundeberg J."/>
            <person name="Nystedt B."/>
            <person name="Boekhout T."/>
            <person name="Dawson T.L. Jr."/>
            <person name="Heitman J."/>
            <person name="Scheynius A."/>
            <person name="Lehtioe J."/>
        </authorList>
    </citation>
    <scope>NUCLEOTIDE SEQUENCE [LARGE SCALE GENOMIC DNA]</scope>
    <source>
        <strain evidence="2">ATCC 42132</strain>
    </source>
</reference>
<dbReference type="Proteomes" id="UP000186303">
    <property type="component" value="Chromosome 7"/>
</dbReference>
<accession>A0A1M8AB84</accession>
<dbReference type="OrthoDB" id="192748at2759"/>
<dbReference type="AlphaFoldDB" id="A0A1M8AB84"/>
<keyword evidence="2" id="KW-1185">Reference proteome</keyword>
<gene>
    <name evidence="1" type="ORF">MSYG_4049</name>
</gene>
<protein>
    <submittedName>
        <fullName evidence="1">Uncharacterized protein</fullName>
    </submittedName>
</protein>
<dbReference type="VEuPathDB" id="FungiDB:MSYG_4049"/>
<proteinExistence type="predicted"/>
<organism evidence="1 2">
    <name type="scientific">Malassezia sympodialis (strain ATCC 42132)</name>
    <name type="common">Atopic eczema-associated yeast</name>
    <dbReference type="NCBI Taxonomy" id="1230383"/>
    <lineage>
        <taxon>Eukaryota</taxon>
        <taxon>Fungi</taxon>
        <taxon>Dikarya</taxon>
        <taxon>Basidiomycota</taxon>
        <taxon>Ustilaginomycotina</taxon>
        <taxon>Malasseziomycetes</taxon>
        <taxon>Malasseziales</taxon>
        <taxon>Malasseziaceae</taxon>
        <taxon>Malassezia</taxon>
    </lineage>
</organism>
<evidence type="ECO:0000313" key="1">
    <source>
        <dbReference type="EMBL" id="SHO79699.1"/>
    </source>
</evidence>
<sequence>MPPMALLRTSTLPAPRRCAAARSMYERCGRARALSHSRAWATMRRGDPLPEDPTPAMWQRMAQLVAGTTATGTLAYFVFLADFGEAEHCFSPIRRAFAPLWQKLVSPPV</sequence>